<dbReference type="Proteomes" id="UP001500582">
    <property type="component" value="Unassembled WGS sequence"/>
</dbReference>
<dbReference type="NCBIfam" id="NF033144">
    <property type="entry name" value="rifampin_ARR"/>
    <property type="match status" value="1"/>
</dbReference>
<accession>A0ABP8GML3</accession>
<feature type="domain" description="Rifampin ADP-ribosyltransferase" evidence="1">
    <location>
        <begin position="9"/>
        <end position="107"/>
    </location>
</feature>
<dbReference type="Gene3D" id="3.20.170.40">
    <property type="entry name" value="Rifampin ADP-ribosyltransferase domain"/>
    <property type="match status" value="1"/>
</dbReference>
<protein>
    <submittedName>
        <fullName evidence="2">NAD(+)--rifampin ADP-ribosyltransferase</fullName>
    </submittedName>
</protein>
<keyword evidence="3" id="KW-1185">Reference proteome</keyword>
<organism evidence="2 3">
    <name type="scientific">Mucilaginibacter gynuensis</name>
    <dbReference type="NCBI Taxonomy" id="1302236"/>
    <lineage>
        <taxon>Bacteria</taxon>
        <taxon>Pseudomonadati</taxon>
        <taxon>Bacteroidota</taxon>
        <taxon>Sphingobacteriia</taxon>
        <taxon>Sphingobacteriales</taxon>
        <taxon>Sphingobacteriaceae</taxon>
        <taxon>Mucilaginibacter</taxon>
    </lineage>
</organism>
<dbReference type="RefSeq" id="WP_345211944.1">
    <property type="nucleotide sequence ID" value="NZ_BAABFT010000007.1"/>
</dbReference>
<dbReference type="InterPro" id="IPR021975">
    <property type="entry name" value="Rifampin_Arr"/>
</dbReference>
<sequence length="135" mass="15018">MHTPFSQTYFHGTKADLKMGDLIETGIRSNYGQRNNAKYIYLAATLDPAVWGAELAVGDGPERIYLVEATGRLEDDPNLTDKKFPGNPTMSYRSKAPFKVVGEVTVWQGHTEDQIQAMKSALLKLKEQGIEAIED</sequence>
<evidence type="ECO:0000313" key="3">
    <source>
        <dbReference type="Proteomes" id="UP001500582"/>
    </source>
</evidence>
<comment type="caution">
    <text evidence="2">The sequence shown here is derived from an EMBL/GenBank/DDBJ whole genome shotgun (WGS) entry which is preliminary data.</text>
</comment>
<dbReference type="EMBL" id="BAABFT010000007">
    <property type="protein sequence ID" value="GAA4326993.1"/>
    <property type="molecule type" value="Genomic_DNA"/>
</dbReference>
<dbReference type="InterPro" id="IPR038611">
    <property type="entry name" value="Arr_sf"/>
</dbReference>
<name>A0ABP8GML3_9SPHI</name>
<dbReference type="Pfam" id="PF12120">
    <property type="entry name" value="Arr-ms"/>
    <property type="match status" value="1"/>
</dbReference>
<evidence type="ECO:0000259" key="1">
    <source>
        <dbReference type="Pfam" id="PF12120"/>
    </source>
</evidence>
<reference evidence="3" key="1">
    <citation type="journal article" date="2019" name="Int. J. Syst. Evol. Microbiol.">
        <title>The Global Catalogue of Microorganisms (GCM) 10K type strain sequencing project: providing services to taxonomists for standard genome sequencing and annotation.</title>
        <authorList>
            <consortium name="The Broad Institute Genomics Platform"/>
            <consortium name="The Broad Institute Genome Sequencing Center for Infectious Disease"/>
            <person name="Wu L."/>
            <person name="Ma J."/>
        </authorList>
    </citation>
    <scope>NUCLEOTIDE SEQUENCE [LARGE SCALE GENOMIC DNA]</scope>
    <source>
        <strain evidence="3">JCM 17705</strain>
    </source>
</reference>
<proteinExistence type="predicted"/>
<gene>
    <name evidence="2" type="primary">arr_2</name>
    <name evidence="2" type="ORF">GCM10023149_30140</name>
</gene>
<evidence type="ECO:0000313" key="2">
    <source>
        <dbReference type="EMBL" id="GAA4326993.1"/>
    </source>
</evidence>